<feature type="domain" description="Ferric siderophore reductase C-terminal" evidence="1">
    <location>
        <begin position="201"/>
        <end position="223"/>
    </location>
</feature>
<organism evidence="2 3">
    <name type="scientific">Mycobacteroides saopaulense</name>
    <dbReference type="NCBI Taxonomy" id="1578165"/>
    <lineage>
        <taxon>Bacteria</taxon>
        <taxon>Bacillati</taxon>
        <taxon>Actinomycetota</taxon>
        <taxon>Actinomycetes</taxon>
        <taxon>Mycobacteriales</taxon>
        <taxon>Mycobacteriaceae</taxon>
        <taxon>Mycobacteroides</taxon>
    </lineage>
</organism>
<dbReference type="AlphaFoldDB" id="A0A1S4VGA7"/>
<evidence type="ECO:0000259" key="1">
    <source>
        <dbReference type="Pfam" id="PF11575"/>
    </source>
</evidence>
<dbReference type="Pfam" id="PF11575">
    <property type="entry name" value="FhuF_C"/>
    <property type="match status" value="1"/>
</dbReference>
<dbReference type="RefSeq" id="WP_083016517.1">
    <property type="nucleotide sequence ID" value="NZ_CP010271.1"/>
</dbReference>
<accession>A0A1S4VGA7</accession>
<comment type="caution">
    <text evidence="2">The sequence shown here is derived from an EMBL/GenBank/DDBJ whole genome shotgun (WGS) entry which is preliminary data.</text>
</comment>
<dbReference type="OrthoDB" id="3290158at2"/>
<dbReference type="EMBL" id="MVII01000016">
    <property type="protein sequence ID" value="ORB56455.1"/>
    <property type="molecule type" value="Genomic_DNA"/>
</dbReference>
<dbReference type="KEGG" id="msao:MYCSP_10585"/>
<gene>
    <name evidence="2" type="ORF">BST43_13345</name>
</gene>
<evidence type="ECO:0000313" key="2">
    <source>
        <dbReference type="EMBL" id="ORB56455.1"/>
    </source>
</evidence>
<dbReference type="Proteomes" id="UP000192434">
    <property type="component" value="Unassembled WGS sequence"/>
</dbReference>
<evidence type="ECO:0000313" key="3">
    <source>
        <dbReference type="Proteomes" id="UP000192434"/>
    </source>
</evidence>
<dbReference type="InterPro" id="IPR024726">
    <property type="entry name" value="FhuF_C"/>
</dbReference>
<dbReference type="GO" id="GO:0051537">
    <property type="term" value="F:2 iron, 2 sulfur cluster binding"/>
    <property type="evidence" value="ECO:0007669"/>
    <property type="project" value="InterPro"/>
</dbReference>
<sequence length="224" mass="23776">MSAVERSVFGPFFAVETHATTDIPRPPWRPMAVLTDGSGPLRDRISSVRSSLAARLPNSPAEVDLRVAASVAHLGLVARVLAPSVAAATCGELTISQEPGDLWWQDRLGGPYPLSVVERAGETGTTPGTVVESITQRVIDEAGVSDRVLWGNIGSAVNSAAKLVAASRPELTDAARKVADTYLRDPRIDDGVLRAGPDFRRRSCCLIYQLADDRSAVCGDCVLG</sequence>
<name>A0A1S4VGA7_9MYCO</name>
<reference evidence="2 3" key="1">
    <citation type="submission" date="2016-12" db="EMBL/GenBank/DDBJ databases">
        <title>The new phylogeny of genus Mycobacterium.</title>
        <authorList>
            <person name="Tortoli E."/>
            <person name="Trovato A."/>
            <person name="Cirillo D.M."/>
        </authorList>
    </citation>
    <scope>NUCLEOTIDE SEQUENCE [LARGE SCALE GENOMIC DNA]</scope>
    <source>
        <strain evidence="2 3">CCUG 66554</strain>
    </source>
</reference>
<proteinExistence type="predicted"/>
<protein>
    <recommendedName>
        <fullName evidence="1">Ferric siderophore reductase C-terminal domain-containing protein</fullName>
    </recommendedName>
</protein>
<dbReference type="STRING" id="1578165.BKG68_19100"/>